<dbReference type="GO" id="GO:0003677">
    <property type="term" value="F:DNA binding"/>
    <property type="evidence" value="ECO:0007669"/>
    <property type="project" value="InterPro"/>
</dbReference>
<sequence length="142" mass="16991">MKESGYELFLKNIQELENCSENEAIKRSNEFISSLKKLLDKFFLKNIQKSENCSENKASEKSNEFISILKKTLEKPEVNEITFQGFGKFYFHKTKPRVRKIPNGRLIMSESREILKFKVSNKMMLEINQIRNRRREEKYEKN</sequence>
<proteinExistence type="predicted"/>
<accession>A0A162IYU2</accession>
<gene>
    <name evidence="1" type="ORF">A2J07_05300</name>
</gene>
<evidence type="ECO:0000313" key="1">
    <source>
        <dbReference type="EMBL" id="KYL04723.1"/>
    </source>
</evidence>
<comment type="caution">
    <text evidence="1">The sequence shown here is derived from an EMBL/GenBank/DDBJ whole genome shotgun (WGS) entry which is preliminary data.</text>
</comment>
<dbReference type="InterPro" id="IPR010992">
    <property type="entry name" value="IHF-like_DNA-bd_dom_sf"/>
</dbReference>
<dbReference type="EMBL" id="LVEA01000031">
    <property type="protein sequence ID" value="KYL04723.1"/>
    <property type="molecule type" value="Genomic_DNA"/>
</dbReference>
<dbReference type="AlphaFoldDB" id="A0A162IYU2"/>
<dbReference type="Pfam" id="PF00216">
    <property type="entry name" value="Bac_DNA_binding"/>
    <property type="match status" value="1"/>
</dbReference>
<dbReference type="RefSeq" id="WP_005957505.1">
    <property type="nucleotide sequence ID" value="NZ_CAXOUQ010000026.1"/>
</dbReference>
<evidence type="ECO:0000313" key="2">
    <source>
        <dbReference type="Proteomes" id="UP000075816"/>
    </source>
</evidence>
<dbReference type="GO" id="GO:0030527">
    <property type="term" value="F:structural constituent of chromatin"/>
    <property type="evidence" value="ECO:0007669"/>
    <property type="project" value="InterPro"/>
</dbReference>
<dbReference type="Proteomes" id="UP000075816">
    <property type="component" value="Unassembled WGS sequence"/>
</dbReference>
<organism evidence="1 2">
    <name type="scientific">Fusobacterium necrophorum subsp. funduliforme</name>
    <dbReference type="NCBI Taxonomy" id="143387"/>
    <lineage>
        <taxon>Bacteria</taxon>
        <taxon>Fusobacteriati</taxon>
        <taxon>Fusobacteriota</taxon>
        <taxon>Fusobacteriia</taxon>
        <taxon>Fusobacteriales</taxon>
        <taxon>Fusobacteriaceae</taxon>
        <taxon>Fusobacterium</taxon>
    </lineage>
</organism>
<reference evidence="1 2" key="1">
    <citation type="submission" date="2016-03" db="EMBL/GenBank/DDBJ databases">
        <title>Comparative genomics of human isolates of Fusobacterium necrophorum.</title>
        <authorList>
            <person name="Jensen A."/>
            <person name="Bank S."/>
            <person name="Andersen P.S."/>
            <person name="Kristensen L.H."/>
            <person name="Prag J."/>
        </authorList>
    </citation>
    <scope>NUCLEOTIDE SEQUENCE [LARGE SCALE GENOMIC DNA]</scope>
    <source>
        <strain evidence="1 2">LS_1264</strain>
    </source>
</reference>
<dbReference type="SUPFAM" id="SSF47729">
    <property type="entry name" value="IHF-like DNA-binding proteins"/>
    <property type="match status" value="1"/>
</dbReference>
<evidence type="ECO:0008006" key="3">
    <source>
        <dbReference type="Google" id="ProtNLM"/>
    </source>
</evidence>
<dbReference type="Gene3D" id="4.10.520.10">
    <property type="entry name" value="IHF-like DNA-binding proteins"/>
    <property type="match status" value="1"/>
</dbReference>
<protein>
    <recommendedName>
        <fullName evidence="3">Integration host factor subunit alpha</fullName>
    </recommendedName>
</protein>
<name>A0A162IYU2_9FUSO</name>
<dbReference type="InterPro" id="IPR000119">
    <property type="entry name" value="Hist_DNA-bd"/>
</dbReference>